<evidence type="ECO:0000259" key="1">
    <source>
        <dbReference type="PROSITE" id="PS51186"/>
    </source>
</evidence>
<dbReference type="Proteomes" id="UP000289455">
    <property type="component" value="Unassembled WGS sequence"/>
</dbReference>
<organism evidence="2 3">
    <name type="scientific">Aquirufa rosea</name>
    <dbReference type="NCBI Taxonomy" id="2509241"/>
    <lineage>
        <taxon>Bacteria</taxon>
        <taxon>Pseudomonadati</taxon>
        <taxon>Bacteroidota</taxon>
        <taxon>Cytophagia</taxon>
        <taxon>Cytophagales</taxon>
        <taxon>Flectobacillaceae</taxon>
        <taxon>Aquirufa</taxon>
    </lineage>
</organism>
<name>A0A4Q1C090_9BACT</name>
<dbReference type="SUPFAM" id="SSF55729">
    <property type="entry name" value="Acyl-CoA N-acyltransferases (Nat)"/>
    <property type="match status" value="1"/>
</dbReference>
<dbReference type="InterPro" id="IPR051531">
    <property type="entry name" value="N-acetyltransferase"/>
</dbReference>
<dbReference type="GO" id="GO:0016747">
    <property type="term" value="F:acyltransferase activity, transferring groups other than amino-acyl groups"/>
    <property type="evidence" value="ECO:0007669"/>
    <property type="project" value="InterPro"/>
</dbReference>
<keyword evidence="3" id="KW-1185">Reference proteome</keyword>
<dbReference type="PROSITE" id="PS51186">
    <property type="entry name" value="GNAT"/>
    <property type="match status" value="1"/>
</dbReference>
<feature type="domain" description="N-acetyltransferase" evidence="1">
    <location>
        <begin position="38"/>
        <end position="184"/>
    </location>
</feature>
<dbReference type="Pfam" id="PF13302">
    <property type="entry name" value="Acetyltransf_3"/>
    <property type="match status" value="1"/>
</dbReference>
<dbReference type="InterPro" id="IPR000182">
    <property type="entry name" value="GNAT_dom"/>
</dbReference>
<dbReference type="PANTHER" id="PTHR43792">
    <property type="entry name" value="GNAT FAMILY, PUTATIVE (AFU_ORTHOLOGUE AFUA_3G00765)-RELATED-RELATED"/>
    <property type="match status" value="1"/>
</dbReference>
<gene>
    <name evidence="2" type="ORF">ESB04_06460</name>
</gene>
<comment type="caution">
    <text evidence="2">The sequence shown here is derived from an EMBL/GenBank/DDBJ whole genome shotgun (WGS) entry which is preliminary data.</text>
</comment>
<keyword evidence="2" id="KW-0808">Transferase</keyword>
<evidence type="ECO:0000313" key="2">
    <source>
        <dbReference type="EMBL" id="RXK49811.1"/>
    </source>
</evidence>
<accession>A0A4Q1C090</accession>
<dbReference type="PANTHER" id="PTHR43792:SF13">
    <property type="entry name" value="ACETYLTRANSFERASE"/>
    <property type="match status" value="1"/>
</dbReference>
<dbReference type="OrthoDB" id="9811523at2"/>
<dbReference type="CDD" id="cd04301">
    <property type="entry name" value="NAT_SF"/>
    <property type="match status" value="1"/>
</dbReference>
<dbReference type="AlphaFoldDB" id="A0A4Q1C090"/>
<protein>
    <submittedName>
        <fullName evidence="2">N-acetyltransferase</fullName>
    </submittedName>
</protein>
<dbReference type="RefSeq" id="WP_129026908.1">
    <property type="nucleotide sequence ID" value="NZ_SDHY01000003.1"/>
</dbReference>
<dbReference type="EMBL" id="SDHY01000003">
    <property type="protein sequence ID" value="RXK49811.1"/>
    <property type="molecule type" value="Genomic_DNA"/>
</dbReference>
<sequence length="184" mass="21348">MISIKTPRLKLIPLDHSLLVTWKEYGREALESQIGLQHNSWELEKFYHEETLSALQDFWIPMTRKFPFDFIWYTNWEIILMEKSCSIGGIGFSGLPNNEGFTEVGYCLDKKFRGKGYATEALQYAIEWASQDIDLKYLVAETPIENFASQAVLKKNQFIQTGQKTLIQPTGLEVFTWKLLLRNA</sequence>
<dbReference type="InterPro" id="IPR016181">
    <property type="entry name" value="Acyl_CoA_acyltransferase"/>
</dbReference>
<evidence type="ECO:0000313" key="3">
    <source>
        <dbReference type="Proteomes" id="UP000289455"/>
    </source>
</evidence>
<proteinExistence type="predicted"/>
<dbReference type="Gene3D" id="3.40.630.30">
    <property type="match status" value="1"/>
</dbReference>
<reference evidence="2 3" key="1">
    <citation type="submission" date="2019-01" db="EMBL/GenBank/DDBJ databases">
        <title>Cytophagaceae bacterium strain CAR-16.</title>
        <authorList>
            <person name="Chen W.-M."/>
        </authorList>
    </citation>
    <scope>NUCLEOTIDE SEQUENCE [LARGE SCALE GENOMIC DNA]</scope>
    <source>
        <strain evidence="2 3">CAR-16</strain>
    </source>
</reference>